<evidence type="ECO:0000256" key="1">
    <source>
        <dbReference type="ARBA" id="ARBA00001964"/>
    </source>
</evidence>
<organism evidence="5">
    <name type="scientific">marine sediment metagenome</name>
    <dbReference type="NCBI Taxonomy" id="412755"/>
    <lineage>
        <taxon>unclassified sequences</taxon>
        <taxon>metagenomes</taxon>
        <taxon>ecological metagenomes</taxon>
    </lineage>
</organism>
<proteinExistence type="inferred from homology"/>
<reference evidence="5" key="1">
    <citation type="journal article" date="2014" name="Front. Microbiol.">
        <title>High frequency of phylogenetically diverse reductive dehalogenase-homologous genes in deep subseafloor sedimentary metagenomes.</title>
        <authorList>
            <person name="Kawai M."/>
            <person name="Futagami T."/>
            <person name="Toyoda A."/>
            <person name="Takaki Y."/>
            <person name="Nishi S."/>
            <person name="Hori S."/>
            <person name="Arai W."/>
            <person name="Tsubouchi T."/>
            <person name="Morono Y."/>
            <person name="Uchiyama I."/>
            <person name="Ito T."/>
            <person name="Fujiyama A."/>
            <person name="Inagaki F."/>
            <person name="Takami H."/>
        </authorList>
    </citation>
    <scope>NUCLEOTIDE SEQUENCE</scope>
    <source>
        <strain evidence="5">Expedition CK06-06</strain>
    </source>
</reference>
<evidence type="ECO:0000256" key="2">
    <source>
        <dbReference type="ARBA" id="ARBA00007131"/>
    </source>
</evidence>
<dbReference type="Pfam" id="PF00456">
    <property type="entry name" value="Transketolase_N"/>
    <property type="match status" value="1"/>
</dbReference>
<dbReference type="InterPro" id="IPR029061">
    <property type="entry name" value="THDP-binding"/>
</dbReference>
<comment type="similarity">
    <text evidence="2">Belongs to the transketolase family.</text>
</comment>
<accession>X0ZWV0</accession>
<dbReference type="PANTHER" id="PTHR47514">
    <property type="entry name" value="TRANSKETOLASE N-TERMINAL SECTION-RELATED"/>
    <property type="match status" value="1"/>
</dbReference>
<dbReference type="SUPFAM" id="SSF52518">
    <property type="entry name" value="Thiamin diphosphate-binding fold (THDP-binding)"/>
    <property type="match status" value="1"/>
</dbReference>
<sequence length="209" mass="23022">KGHVSGMFGAVLANRGFFDKERLSEYDELESMIGMHTTTHIPGCEHPAGSLGHGLSVGVGIALAKKMDKNPSRVFVLQGDGEIMEGEPWTAAMSGSKYGLDNLVSIIDRNMLSMDGNTEDIMPLEPLDEKWKSFGWIVKIVDGHDVRSKIEVFNSIPFEKGKPSCVIAKTVKGKGIPYMEGKYPYHYTALSEDGYKEAVKILQKQKEAI</sequence>
<evidence type="ECO:0000256" key="3">
    <source>
        <dbReference type="ARBA" id="ARBA00023052"/>
    </source>
</evidence>
<dbReference type="EMBL" id="BART01001994">
    <property type="protein sequence ID" value="GAG74330.1"/>
    <property type="molecule type" value="Genomic_DNA"/>
</dbReference>
<feature type="domain" description="Transketolase N-terminal" evidence="4">
    <location>
        <begin position="2"/>
        <end position="200"/>
    </location>
</feature>
<dbReference type="PANTHER" id="PTHR47514:SF1">
    <property type="entry name" value="TRANSKETOLASE N-TERMINAL SECTION-RELATED"/>
    <property type="match status" value="1"/>
</dbReference>
<comment type="cofactor">
    <cofactor evidence="1">
        <name>thiamine diphosphate</name>
        <dbReference type="ChEBI" id="CHEBI:58937"/>
    </cofactor>
</comment>
<evidence type="ECO:0000259" key="4">
    <source>
        <dbReference type="Pfam" id="PF00456"/>
    </source>
</evidence>
<protein>
    <recommendedName>
        <fullName evidence="4">Transketolase N-terminal domain-containing protein</fullName>
    </recommendedName>
</protein>
<name>X0ZWV0_9ZZZZ</name>
<keyword evidence="3" id="KW-0786">Thiamine pyrophosphate</keyword>
<feature type="non-terminal residue" evidence="5">
    <location>
        <position position="1"/>
    </location>
</feature>
<dbReference type="InterPro" id="IPR005474">
    <property type="entry name" value="Transketolase_N"/>
</dbReference>
<gene>
    <name evidence="5" type="ORF">S01H4_06462</name>
</gene>
<evidence type="ECO:0000313" key="5">
    <source>
        <dbReference type="EMBL" id="GAG74330.1"/>
    </source>
</evidence>
<dbReference type="Gene3D" id="3.40.50.970">
    <property type="match status" value="1"/>
</dbReference>
<comment type="caution">
    <text evidence="5">The sequence shown here is derived from an EMBL/GenBank/DDBJ whole genome shotgun (WGS) entry which is preliminary data.</text>
</comment>
<dbReference type="AlphaFoldDB" id="X0ZWV0"/>